<name>A0A654ZN38_MYCTX</name>
<dbReference type="Proteomes" id="UP000039021">
    <property type="component" value="Unassembled WGS sequence"/>
</dbReference>
<comment type="caution">
    <text evidence="1">The sequence shown here is derived from an EMBL/GenBank/DDBJ whole genome shotgun (WGS) entry which is preliminary data.</text>
</comment>
<reference evidence="2" key="1">
    <citation type="submission" date="2015-03" db="EMBL/GenBank/DDBJ databases">
        <authorList>
            <consortium name="Pathogen Informatics"/>
        </authorList>
    </citation>
    <scope>NUCLEOTIDE SEQUENCE [LARGE SCALE GENOMIC DNA]</scope>
    <source>
        <strain evidence="2">N09902308</strain>
    </source>
</reference>
<evidence type="ECO:0000313" key="2">
    <source>
        <dbReference type="Proteomes" id="UP000039021"/>
    </source>
</evidence>
<dbReference type="AlphaFoldDB" id="A0A654ZN38"/>
<evidence type="ECO:0000313" key="1">
    <source>
        <dbReference type="EMBL" id="COX23626.1"/>
    </source>
</evidence>
<proteinExistence type="predicted"/>
<gene>
    <name evidence="1" type="ORF">ERS007739_00916</name>
</gene>
<accession>A0A654ZN38</accession>
<organism evidence="1 2">
    <name type="scientific">Mycobacterium tuberculosis</name>
    <dbReference type="NCBI Taxonomy" id="1773"/>
    <lineage>
        <taxon>Bacteria</taxon>
        <taxon>Bacillati</taxon>
        <taxon>Actinomycetota</taxon>
        <taxon>Actinomycetes</taxon>
        <taxon>Mycobacteriales</taxon>
        <taxon>Mycobacteriaceae</taxon>
        <taxon>Mycobacterium</taxon>
        <taxon>Mycobacterium tuberculosis complex</taxon>
    </lineage>
</organism>
<dbReference type="EMBL" id="CSBK01000304">
    <property type="protein sequence ID" value="COX23626.1"/>
    <property type="molecule type" value="Genomic_DNA"/>
</dbReference>
<sequence length="113" mass="11628">MLDAVEPIPAQLSAAVDGDRPGPRSVVDEVAFRGAVVVDVEYGVVGNVVAVEVGQRVIAQTVAVEIQANRVQPAVTVEVDVERAVPDPGAAVVAGYAVLHNRSDATPKLAVPP</sequence>
<protein>
    <submittedName>
        <fullName evidence="1">Uncharacterized protein</fullName>
    </submittedName>
</protein>